<keyword evidence="2 5" id="KW-0479">Metal-binding</keyword>
<gene>
    <name evidence="7" type="ORF">EJ05DRAFT_501983</name>
</gene>
<name>A0A6A6W0N2_9PEZI</name>
<keyword evidence="8" id="KW-1185">Reference proteome</keyword>
<dbReference type="PANTHER" id="PTHR19359">
    <property type="entry name" value="CYTOCHROME B5"/>
    <property type="match status" value="1"/>
</dbReference>
<dbReference type="InterPro" id="IPR018506">
    <property type="entry name" value="Cyt_B5_heme-BS"/>
</dbReference>
<dbReference type="SUPFAM" id="SSF55856">
    <property type="entry name" value="Cytochrome b5-like heme/steroid binding domain"/>
    <property type="match status" value="1"/>
</dbReference>
<evidence type="ECO:0000256" key="1">
    <source>
        <dbReference type="ARBA" id="ARBA00022617"/>
    </source>
</evidence>
<dbReference type="InterPro" id="IPR036400">
    <property type="entry name" value="Cyt_B5-like_heme/steroid_sf"/>
</dbReference>
<dbReference type="PROSITE" id="PS50255">
    <property type="entry name" value="CYTOCHROME_B5_2"/>
    <property type="match status" value="1"/>
</dbReference>
<evidence type="ECO:0000313" key="8">
    <source>
        <dbReference type="Proteomes" id="UP000799437"/>
    </source>
</evidence>
<proteinExistence type="inferred from homology"/>
<dbReference type="InterPro" id="IPR001199">
    <property type="entry name" value="Cyt_B5-like_heme/steroid-bd"/>
</dbReference>
<dbReference type="GO" id="GO:0020037">
    <property type="term" value="F:heme binding"/>
    <property type="evidence" value="ECO:0007669"/>
    <property type="project" value="UniProtKB-UniRule"/>
</dbReference>
<dbReference type="GO" id="GO:0016020">
    <property type="term" value="C:membrane"/>
    <property type="evidence" value="ECO:0007669"/>
    <property type="project" value="TreeGrafter"/>
</dbReference>
<organism evidence="7 8">
    <name type="scientific">Pseudovirgaria hyperparasitica</name>
    <dbReference type="NCBI Taxonomy" id="470096"/>
    <lineage>
        <taxon>Eukaryota</taxon>
        <taxon>Fungi</taxon>
        <taxon>Dikarya</taxon>
        <taxon>Ascomycota</taxon>
        <taxon>Pezizomycotina</taxon>
        <taxon>Dothideomycetes</taxon>
        <taxon>Dothideomycetes incertae sedis</taxon>
        <taxon>Acrospermales</taxon>
        <taxon>Acrospermaceae</taxon>
        <taxon>Pseudovirgaria</taxon>
    </lineage>
</organism>
<evidence type="ECO:0000256" key="5">
    <source>
        <dbReference type="RuleBase" id="RU362121"/>
    </source>
</evidence>
<dbReference type="Pfam" id="PF00173">
    <property type="entry name" value="Cyt-b5"/>
    <property type="match status" value="1"/>
</dbReference>
<dbReference type="PROSITE" id="PS00191">
    <property type="entry name" value="CYTOCHROME_B5_1"/>
    <property type="match status" value="1"/>
</dbReference>
<feature type="domain" description="Cytochrome b5 heme-binding" evidence="6">
    <location>
        <begin position="39"/>
        <end position="115"/>
    </location>
</feature>
<dbReference type="SMART" id="SM01117">
    <property type="entry name" value="Cyt-b5"/>
    <property type="match status" value="1"/>
</dbReference>
<dbReference type="PRINTS" id="PR00363">
    <property type="entry name" value="CYTOCHROMEB5"/>
</dbReference>
<comment type="similarity">
    <text evidence="4 5">Belongs to the cytochrome b5 family.</text>
</comment>
<evidence type="ECO:0000313" key="7">
    <source>
        <dbReference type="EMBL" id="KAF2756478.1"/>
    </source>
</evidence>
<accession>A0A6A6W0N2</accession>
<dbReference type="OrthoDB" id="260519at2759"/>
<protein>
    <submittedName>
        <fullName evidence="7">Cytochrome b5</fullName>
    </submittedName>
</protein>
<dbReference type="EMBL" id="ML996575">
    <property type="protein sequence ID" value="KAF2756478.1"/>
    <property type="molecule type" value="Genomic_DNA"/>
</dbReference>
<dbReference type="RefSeq" id="XP_033598929.1">
    <property type="nucleotide sequence ID" value="XM_033747184.1"/>
</dbReference>
<evidence type="ECO:0000256" key="2">
    <source>
        <dbReference type="ARBA" id="ARBA00022723"/>
    </source>
</evidence>
<dbReference type="PANTHER" id="PTHR19359:SF14">
    <property type="entry name" value="CYTOCHROME B5 A"/>
    <property type="match status" value="1"/>
</dbReference>
<sequence>MPHPPAATTITTTVQDAFQKPKKSVTFSSNQGASESISLETFTIEDVLAHDKADDIWVVIDGEVFDLTSFVDEHPGGRKVLLPVAGKDATKQFRKHHRDAILIRYRPRFKIGVVEPEEKKLRSRFSFWRRSH</sequence>
<evidence type="ECO:0000256" key="3">
    <source>
        <dbReference type="ARBA" id="ARBA00023004"/>
    </source>
</evidence>
<dbReference type="Gene3D" id="3.10.120.10">
    <property type="entry name" value="Cytochrome b5-like heme/steroid binding domain"/>
    <property type="match status" value="1"/>
</dbReference>
<dbReference type="Proteomes" id="UP000799437">
    <property type="component" value="Unassembled WGS sequence"/>
</dbReference>
<keyword evidence="1 5" id="KW-0349">Heme</keyword>
<evidence type="ECO:0000256" key="4">
    <source>
        <dbReference type="ARBA" id="ARBA00038168"/>
    </source>
</evidence>
<keyword evidence="3 5" id="KW-0408">Iron</keyword>
<dbReference type="GO" id="GO:0046872">
    <property type="term" value="F:metal ion binding"/>
    <property type="evidence" value="ECO:0007669"/>
    <property type="project" value="UniProtKB-UniRule"/>
</dbReference>
<dbReference type="InterPro" id="IPR050668">
    <property type="entry name" value="Cytochrome_b5"/>
</dbReference>
<dbReference type="AlphaFoldDB" id="A0A6A6W0N2"/>
<dbReference type="GeneID" id="54488238"/>
<evidence type="ECO:0000259" key="6">
    <source>
        <dbReference type="PROSITE" id="PS50255"/>
    </source>
</evidence>
<reference evidence="7" key="1">
    <citation type="journal article" date="2020" name="Stud. Mycol.">
        <title>101 Dothideomycetes genomes: a test case for predicting lifestyles and emergence of pathogens.</title>
        <authorList>
            <person name="Haridas S."/>
            <person name="Albert R."/>
            <person name="Binder M."/>
            <person name="Bloem J."/>
            <person name="Labutti K."/>
            <person name="Salamov A."/>
            <person name="Andreopoulos B."/>
            <person name="Baker S."/>
            <person name="Barry K."/>
            <person name="Bills G."/>
            <person name="Bluhm B."/>
            <person name="Cannon C."/>
            <person name="Castanera R."/>
            <person name="Culley D."/>
            <person name="Daum C."/>
            <person name="Ezra D."/>
            <person name="Gonzalez J."/>
            <person name="Henrissat B."/>
            <person name="Kuo A."/>
            <person name="Liang C."/>
            <person name="Lipzen A."/>
            <person name="Lutzoni F."/>
            <person name="Magnuson J."/>
            <person name="Mondo S."/>
            <person name="Nolan M."/>
            <person name="Ohm R."/>
            <person name="Pangilinan J."/>
            <person name="Park H.-J."/>
            <person name="Ramirez L."/>
            <person name="Alfaro M."/>
            <person name="Sun H."/>
            <person name="Tritt A."/>
            <person name="Yoshinaga Y."/>
            <person name="Zwiers L.-H."/>
            <person name="Turgeon B."/>
            <person name="Goodwin S."/>
            <person name="Spatafora J."/>
            <person name="Crous P."/>
            <person name="Grigoriev I."/>
        </authorList>
    </citation>
    <scope>NUCLEOTIDE SEQUENCE</scope>
    <source>
        <strain evidence="7">CBS 121739</strain>
    </source>
</reference>